<evidence type="ECO:0000256" key="1">
    <source>
        <dbReference type="ARBA" id="ARBA00004479"/>
    </source>
</evidence>
<keyword evidence="2 13" id="KW-0812">Transmembrane</keyword>
<dbReference type="EMBL" id="MF066900">
    <property type="protein sequence ID" value="AWX42179.1"/>
    <property type="molecule type" value="mRNA"/>
</dbReference>
<dbReference type="VEuPathDB" id="VectorBase:ISCW022819"/>
<evidence type="ECO:0000256" key="9">
    <source>
        <dbReference type="ARBA" id="ARBA00023136"/>
    </source>
</evidence>
<feature type="domain" description="Ig-like" evidence="15">
    <location>
        <begin position="453"/>
        <end position="546"/>
    </location>
</feature>
<evidence type="ECO:0000259" key="16">
    <source>
        <dbReference type="PROSITE" id="PS50853"/>
    </source>
</evidence>
<dbReference type="InterPro" id="IPR007110">
    <property type="entry name" value="Ig-like_dom"/>
</dbReference>
<feature type="domain" description="Fibronectin type-III" evidence="16">
    <location>
        <begin position="1241"/>
        <end position="1349"/>
    </location>
</feature>
<dbReference type="FunFam" id="2.60.40.10:FF:000107">
    <property type="entry name" value="Myosin, light chain kinase a"/>
    <property type="match status" value="1"/>
</dbReference>
<evidence type="ECO:0000256" key="7">
    <source>
        <dbReference type="ARBA" id="ARBA00022989"/>
    </source>
</evidence>
<evidence type="ECO:0000256" key="8">
    <source>
        <dbReference type="ARBA" id="ARBA00023018"/>
    </source>
</evidence>
<dbReference type="InterPro" id="IPR056754">
    <property type="entry name" value="DSCAM/DSCAML_C"/>
</dbReference>
<dbReference type="SUPFAM" id="SSF48726">
    <property type="entry name" value="Immunoglobulin"/>
    <property type="match status" value="9"/>
</dbReference>
<evidence type="ECO:0000256" key="4">
    <source>
        <dbReference type="ARBA" id="ARBA00022737"/>
    </source>
</evidence>
<feature type="chain" id="PRO_5016600301" evidence="14">
    <location>
        <begin position="38"/>
        <end position="1490"/>
    </location>
</feature>
<dbReference type="FunFam" id="2.60.40.10:FF:000333">
    <property type="entry name" value="Down syndrome cell adhesion molecule"/>
    <property type="match status" value="1"/>
</dbReference>
<feature type="domain" description="Fibronectin type-III" evidence="16">
    <location>
        <begin position="940"/>
        <end position="1032"/>
    </location>
</feature>
<organism evidence="17">
    <name type="scientific">Ixodes scapularis</name>
    <name type="common">Black-legged tick</name>
    <name type="synonym">Deer tick</name>
    <dbReference type="NCBI Taxonomy" id="6945"/>
    <lineage>
        <taxon>Eukaryota</taxon>
        <taxon>Metazoa</taxon>
        <taxon>Ecdysozoa</taxon>
        <taxon>Arthropoda</taxon>
        <taxon>Chelicerata</taxon>
        <taxon>Arachnida</taxon>
        <taxon>Acari</taxon>
        <taxon>Parasitiformes</taxon>
        <taxon>Ixodida</taxon>
        <taxon>Ixodoidea</taxon>
        <taxon>Ixodidae</taxon>
        <taxon>Ixodinae</taxon>
        <taxon>Ixodes</taxon>
    </lineage>
</organism>
<dbReference type="GO" id="GO:0007155">
    <property type="term" value="P:cell adhesion"/>
    <property type="evidence" value="ECO:0007669"/>
    <property type="project" value="UniProtKB-KW"/>
</dbReference>
<feature type="domain" description="Fibronectin type-III" evidence="16">
    <location>
        <begin position="1037"/>
        <end position="1134"/>
    </location>
</feature>
<dbReference type="SMART" id="SM00406">
    <property type="entry name" value="IGv"/>
    <property type="match status" value="3"/>
</dbReference>
<dbReference type="VEuPathDB" id="VectorBase:ISCI022819"/>
<feature type="domain" description="Fibronectin type-III" evidence="16">
    <location>
        <begin position="1148"/>
        <end position="1237"/>
    </location>
</feature>
<dbReference type="PROSITE" id="PS50853">
    <property type="entry name" value="FN3"/>
    <property type="match status" value="4"/>
</dbReference>
<feature type="domain" description="Ig-like" evidence="15">
    <location>
        <begin position="550"/>
        <end position="638"/>
    </location>
</feature>
<feature type="domain" description="Ig-like" evidence="15">
    <location>
        <begin position="360"/>
        <end position="443"/>
    </location>
</feature>
<proteinExistence type="evidence at transcript level"/>
<dbReference type="VEuPathDB" id="VectorBase:ISCW022820"/>
<evidence type="ECO:0000256" key="2">
    <source>
        <dbReference type="ARBA" id="ARBA00022692"/>
    </source>
</evidence>
<evidence type="ECO:0000256" key="11">
    <source>
        <dbReference type="ARBA" id="ARBA00023319"/>
    </source>
</evidence>
<feature type="domain" description="Ig-like" evidence="15">
    <location>
        <begin position="173"/>
        <end position="256"/>
    </location>
</feature>
<reference evidence="17" key="1">
    <citation type="submission" date="2017-05" db="EMBL/GenBank/DDBJ databases">
        <title>Cloning of Dscam genes from the insect species.</title>
        <authorList>
            <person name="Shi Y."/>
            <person name="Jin Y."/>
        </authorList>
    </citation>
    <scope>NUCLEOTIDE SEQUENCE</scope>
</reference>
<dbReference type="FunFam" id="2.60.40.10:FF:000028">
    <property type="entry name" value="Neuronal cell adhesion molecule"/>
    <property type="match status" value="1"/>
</dbReference>
<evidence type="ECO:0000256" key="10">
    <source>
        <dbReference type="ARBA" id="ARBA00023157"/>
    </source>
</evidence>
<dbReference type="VEuPathDB" id="VectorBase:ISCW003294"/>
<dbReference type="CDD" id="cd00063">
    <property type="entry name" value="FN3"/>
    <property type="match status" value="4"/>
</dbReference>
<accession>A0A344AR43</accession>
<name>A0A344AR43_IXOSC</name>
<dbReference type="InterPro" id="IPR036179">
    <property type="entry name" value="Ig-like_dom_sf"/>
</dbReference>
<dbReference type="InterPro" id="IPR003961">
    <property type="entry name" value="FN3_dom"/>
</dbReference>
<feature type="domain" description="Ig-like" evidence="15">
    <location>
        <begin position="268"/>
        <end position="355"/>
    </location>
</feature>
<keyword evidence="7 13" id="KW-1133">Transmembrane helix</keyword>
<keyword evidence="5" id="KW-0130">Cell adhesion</keyword>
<keyword evidence="11" id="KW-0393">Immunoglobulin domain</keyword>
<feature type="domain" description="Ig-like" evidence="15">
    <location>
        <begin position="741"/>
        <end position="834"/>
    </location>
</feature>
<feature type="domain" description="Ig-like" evidence="15">
    <location>
        <begin position="645"/>
        <end position="738"/>
    </location>
</feature>
<dbReference type="InterPro" id="IPR013098">
    <property type="entry name" value="Ig_I-set"/>
</dbReference>
<dbReference type="InterPro" id="IPR013783">
    <property type="entry name" value="Ig-like_fold"/>
</dbReference>
<dbReference type="Pfam" id="PF07679">
    <property type="entry name" value="I-set"/>
    <property type="match status" value="3"/>
</dbReference>
<evidence type="ECO:0000256" key="6">
    <source>
        <dbReference type="ARBA" id="ARBA00022902"/>
    </source>
</evidence>
<gene>
    <name evidence="17" type="primary">Dscam</name>
</gene>
<dbReference type="Pfam" id="PF13927">
    <property type="entry name" value="Ig_3"/>
    <property type="match status" value="4"/>
</dbReference>
<dbReference type="SUPFAM" id="SSF49265">
    <property type="entry name" value="Fibronectin type III"/>
    <property type="match status" value="2"/>
</dbReference>
<dbReference type="PANTHER" id="PTHR10075:SF100">
    <property type="entry name" value="FASCICLIN-2"/>
    <property type="match status" value="1"/>
</dbReference>
<dbReference type="Pfam" id="PF00041">
    <property type="entry name" value="fn3"/>
    <property type="match status" value="3"/>
</dbReference>
<dbReference type="VEuPathDB" id="VectorBase:ISCI003294"/>
<feature type="signal peptide" evidence="14">
    <location>
        <begin position="1"/>
        <end position="37"/>
    </location>
</feature>
<dbReference type="GO" id="GO:0048812">
    <property type="term" value="P:neuron projection morphogenesis"/>
    <property type="evidence" value="ECO:0007669"/>
    <property type="project" value="UniProtKB-ARBA"/>
</dbReference>
<dbReference type="GO" id="GO:0016020">
    <property type="term" value="C:membrane"/>
    <property type="evidence" value="ECO:0007669"/>
    <property type="project" value="UniProtKB-SubCell"/>
</dbReference>
<evidence type="ECO:0000256" key="5">
    <source>
        <dbReference type="ARBA" id="ARBA00022889"/>
    </source>
</evidence>
<dbReference type="InterPro" id="IPR003599">
    <property type="entry name" value="Ig_sub"/>
</dbReference>
<keyword evidence="8" id="KW-0770">Synapse</keyword>
<keyword evidence="10" id="KW-1015">Disulfide bond</keyword>
<evidence type="ECO:0000256" key="3">
    <source>
        <dbReference type="ARBA" id="ARBA00022729"/>
    </source>
</evidence>
<feature type="domain" description="Ig-like" evidence="15">
    <location>
        <begin position="838"/>
        <end position="933"/>
    </location>
</feature>
<keyword evidence="4" id="KW-0677">Repeat</keyword>
<evidence type="ECO:0000256" key="12">
    <source>
        <dbReference type="ARBA" id="ARBA00034103"/>
    </source>
</evidence>
<dbReference type="FunFam" id="2.60.40.10:FF:000017">
    <property type="entry name" value="Down syndrome cell adhesion molecule b"/>
    <property type="match status" value="1"/>
</dbReference>
<feature type="domain" description="Ig-like" evidence="15">
    <location>
        <begin position="41"/>
        <end position="152"/>
    </location>
</feature>
<dbReference type="SMART" id="SM00060">
    <property type="entry name" value="FN3"/>
    <property type="match status" value="4"/>
</dbReference>
<dbReference type="InterPro" id="IPR036116">
    <property type="entry name" value="FN3_sf"/>
</dbReference>
<dbReference type="Pfam" id="PF25059">
    <property type="entry name" value="FN3_DSCAM-DSCAML_C"/>
    <property type="match status" value="1"/>
</dbReference>
<evidence type="ECO:0000256" key="14">
    <source>
        <dbReference type="SAM" id="SignalP"/>
    </source>
</evidence>
<dbReference type="PANTHER" id="PTHR10075">
    <property type="entry name" value="BASIGIN RELATED"/>
    <property type="match status" value="1"/>
</dbReference>
<feature type="transmembrane region" description="Helical" evidence="13">
    <location>
        <begin position="1358"/>
        <end position="1380"/>
    </location>
</feature>
<sequence length="1490" mass="162523">MRLAVRHGPWTTLRFASWLDSFRVLIILSSLYSDVDGSFGPTVSSSPLPLGFDAEPPHRYFFLNSLGGSLRCTGHGSPTPAVSWAHADANGSWGGHPATLAELPGLRQTSADGTTLMFPSFQPTDFRAHVHAASYRCVLSNAVGRMASRVVRVRAVVQQDYEVNVHDGFAARGSTAVLTCQIQPAAARDYTSVLSWLRDDKYVITSGGQSDDKYAMYPSGELYIHDVDERDAERSYRCQVLDHTTNATKANTRPAKIILRGPRKSEGPRVTSWVKEVTVDDGQSASLSCAARGQPLPSYYWFRQVGVDMRPVSGASHLSGRGTLSLRSVRVQDSGRYVCLVNNTFGEDRVYVALTVRGVPLVSVHPTYQRVPLGASVTLTCNASGVLARELKWYKDLAPVQPSTADRVRFLSASVLQLGSVKADQDGVYQCMASGPKESAQAAAFVVLMVTKPELTVTFSDQDTYPGSFVSLKCAARGHPMPRVTWRLDGGAVPSSRKILRGDFVTEDHVVHSFVNLTAANVTHGGEYSCHAENDAGSVTHSAWLNVVGPPVAPPPQNLTILSGETLSLPCPVKGYPFASFLWYKGAFANRTLVDGQRYRMDSHGKLTIHDIDRKTDDGPVICSATSPEGRSAEALVHLHVAVPPTINPFSFPPSIREGERSSVHCFVSSGDRPVSIWWLKDGHPLRPGLLDAKPQLMNEFLSVLYFESITEDHNGTYTCVASNPYASTNSSAEMIVQVAPKWIYTPSDATALKGNTMRFDCQAEGFPTPVIRWKMATGEVSDGFVTIRSNAKLQVLENGSLVVQHVDASDAGVYLCQATNGVGPELTHEAKLTVSVPATFITSSMSVTSRRGDKVHLRCDTIGDAPLTIAWYRDKILLDVDRHPRYSVVEHEREDGMASQLLIRDVKTNDTGAYACKVANSHGKDEMFIKLTVQEPPSPPSNVHVTHLASRTVSLRWTPPFDGNSPISQYDLKVHSSRDGTSLVIPVPGTQLEMTLDSLSPNSAYRVEVEAVNSIGTGAPSEPLFFTTDTEAPSAKPVDLKVIPLNSSSLRATWKAPSGESKIAGYYVGYKVELDGRSESYVYKTVESRPGVSQECDLKDLRPGTKYTVLVQAYNGKGPGPSSNEVIGETPSSGKLVVNRTSVHLASLFRVSINSTSSTEIRIAWHDVLGTRHGYKLFLRANSSDWEAYKVSSGSSSYTFTNLRCGTKYEVYVEALVDAQSRPRMTPIAVANTKGSVPTAPSHQQPLLVNGESVPLDLEAFGDGGCPISYYVVKYRAADDKEWTVVSKEPGQAEQDENHVVTLSHLERGRRYKLLLGAANSAGYTEALYDVHVSPASKGVSETSTGAVSQQEMHRKLAVVTSIVCSVVVLVVIIVAACVELNRRRRGRAETTASDVYAEPRLKPVRKCEEIAMATWDKQKDPIPQQTRNGDVTHHQLYAPCPYGTTSGGRVLHEATLGRRSHTRAEIVEELYDMPLPPVTTSPQYYCLR</sequence>
<dbReference type="OrthoDB" id="152385at2759"/>
<dbReference type="PROSITE" id="PS50835">
    <property type="entry name" value="IG_LIKE"/>
    <property type="match status" value="9"/>
</dbReference>
<evidence type="ECO:0000259" key="15">
    <source>
        <dbReference type="PROSITE" id="PS50835"/>
    </source>
</evidence>
<keyword evidence="3 14" id="KW-0732">Signal</keyword>
<dbReference type="FunFam" id="2.60.40.10:FF:000104">
    <property type="entry name" value="Down syndrome cell adhesion molecule b"/>
    <property type="match status" value="1"/>
</dbReference>
<evidence type="ECO:0000313" key="17">
    <source>
        <dbReference type="EMBL" id="AWX42179.1"/>
    </source>
</evidence>
<dbReference type="SMART" id="SM00408">
    <property type="entry name" value="IGc2"/>
    <property type="match status" value="8"/>
</dbReference>
<dbReference type="Gene3D" id="2.60.40.10">
    <property type="entry name" value="Immunoglobulins"/>
    <property type="match status" value="13"/>
</dbReference>
<dbReference type="VEuPathDB" id="VectorBase:ISCI022820"/>
<dbReference type="GO" id="GO:0045202">
    <property type="term" value="C:synapse"/>
    <property type="evidence" value="ECO:0007669"/>
    <property type="project" value="UniProtKB-SubCell"/>
</dbReference>
<comment type="subcellular location">
    <subcellularLocation>
        <location evidence="1">Membrane</location>
        <topology evidence="1">Single-pass type I membrane protein</topology>
    </subcellularLocation>
    <subcellularLocation>
        <location evidence="12">Synapse</location>
    </subcellularLocation>
</comment>
<evidence type="ECO:0000256" key="13">
    <source>
        <dbReference type="SAM" id="Phobius"/>
    </source>
</evidence>
<dbReference type="InterPro" id="IPR013106">
    <property type="entry name" value="Ig_V-set"/>
</dbReference>
<dbReference type="InterPro" id="IPR003598">
    <property type="entry name" value="Ig_sub2"/>
</dbReference>
<dbReference type="SMART" id="SM00409">
    <property type="entry name" value="IG"/>
    <property type="match status" value="8"/>
</dbReference>
<keyword evidence="9 13" id="KW-0472">Membrane</keyword>
<protein>
    <submittedName>
        <fullName evidence="17">MDscam17</fullName>
    </submittedName>
</protein>
<dbReference type="VEuPathDB" id="VectorBase:ISCP_017364"/>
<keyword evidence="6" id="KW-0524">Neurogenesis</keyword>